<gene>
    <name evidence="1" type="ORF">GGD90_002193</name>
</gene>
<dbReference type="OrthoDB" id="9180928at2"/>
<dbReference type="AlphaFoldDB" id="A0A840GAW4"/>
<proteinExistence type="predicted"/>
<dbReference type="InterPro" id="IPR021634">
    <property type="entry name" value="DUF3240"/>
</dbReference>
<dbReference type="Gene3D" id="3.30.70.120">
    <property type="match status" value="1"/>
</dbReference>
<accession>A0A840GAW4</accession>
<sequence length="103" mass="11592">MKQPDVCLSLVAANEVGEMISDVLLEQDDIVRRFGTHAIDAHGSRVGFTSVSEHVRGRAQRVKFELLMANEDTPRILDALRERLPSAEITYWVTPLLAYGRLE</sequence>
<protein>
    <recommendedName>
        <fullName evidence="3">DUF3240 domain-containing protein</fullName>
    </recommendedName>
</protein>
<evidence type="ECO:0000313" key="2">
    <source>
        <dbReference type="Proteomes" id="UP000587070"/>
    </source>
</evidence>
<dbReference type="EMBL" id="JACIGE010000007">
    <property type="protein sequence ID" value="MBB4247808.1"/>
    <property type="molecule type" value="Genomic_DNA"/>
</dbReference>
<organism evidence="1 2">
    <name type="scientific">Rhodocyclus tenuis</name>
    <name type="common">Rhodospirillum tenue</name>
    <dbReference type="NCBI Taxonomy" id="1066"/>
    <lineage>
        <taxon>Bacteria</taxon>
        <taxon>Pseudomonadati</taxon>
        <taxon>Pseudomonadota</taxon>
        <taxon>Betaproteobacteria</taxon>
        <taxon>Rhodocyclales</taxon>
        <taxon>Rhodocyclaceae</taxon>
        <taxon>Rhodocyclus</taxon>
    </lineage>
</organism>
<comment type="caution">
    <text evidence="1">The sequence shown here is derived from an EMBL/GenBank/DDBJ whole genome shotgun (WGS) entry which is preliminary data.</text>
</comment>
<evidence type="ECO:0000313" key="1">
    <source>
        <dbReference type="EMBL" id="MBB4247808.1"/>
    </source>
</evidence>
<reference evidence="1 2" key="1">
    <citation type="submission" date="2020-08" db="EMBL/GenBank/DDBJ databases">
        <title>Genome sequencing of Purple Non-Sulfur Bacteria from various extreme environments.</title>
        <authorList>
            <person name="Mayer M."/>
        </authorList>
    </citation>
    <scope>NUCLEOTIDE SEQUENCE [LARGE SCALE GENOMIC DNA]</scope>
    <source>
        <strain evidence="1 2">2761</strain>
    </source>
</reference>
<dbReference type="RefSeq" id="WP_153116769.1">
    <property type="nucleotide sequence ID" value="NZ_JACIGE010000007.1"/>
</dbReference>
<name>A0A840GAW4_RHOTE</name>
<dbReference type="Pfam" id="PF11582">
    <property type="entry name" value="DUF3240"/>
    <property type="match status" value="1"/>
</dbReference>
<dbReference type="Proteomes" id="UP000587070">
    <property type="component" value="Unassembled WGS sequence"/>
</dbReference>
<evidence type="ECO:0008006" key="3">
    <source>
        <dbReference type="Google" id="ProtNLM"/>
    </source>
</evidence>
<keyword evidence="2" id="KW-1185">Reference proteome</keyword>
<dbReference type="InterPro" id="IPR015867">
    <property type="entry name" value="N-reg_PII/ATP_PRibTrfase_C"/>
</dbReference>